<evidence type="ECO:0000313" key="2">
    <source>
        <dbReference type="Proteomes" id="UP000019150"/>
    </source>
</evidence>
<keyword evidence="2" id="KW-1185">Reference proteome</keyword>
<reference evidence="1 2" key="1">
    <citation type="journal article" date="2014" name="Appl. Environ. Microbiol.">
        <title>Insights into the Microbial Degradation of Rubber and Gutta-Percha by Analysis of the Complete Genome of Nocardia nova SH22a.</title>
        <authorList>
            <person name="Luo Q."/>
            <person name="Hiessl S."/>
            <person name="Poehlein A."/>
            <person name="Daniel R."/>
            <person name="Steinbuchel A."/>
        </authorList>
    </citation>
    <scope>NUCLEOTIDE SEQUENCE [LARGE SCALE GENOMIC DNA]</scope>
    <source>
        <strain evidence="1">SH22a</strain>
    </source>
</reference>
<dbReference type="eggNOG" id="ENOG5031UZ9">
    <property type="taxonomic scope" value="Bacteria"/>
</dbReference>
<dbReference type="PROSITE" id="PS51318">
    <property type="entry name" value="TAT"/>
    <property type="match status" value="1"/>
</dbReference>
<evidence type="ECO:0000313" key="1">
    <source>
        <dbReference type="EMBL" id="AHH19128.1"/>
    </source>
</evidence>
<dbReference type="EMBL" id="CP006850">
    <property type="protein sequence ID" value="AHH19128.1"/>
    <property type="molecule type" value="Genomic_DNA"/>
</dbReference>
<accession>W5TJH2</accession>
<dbReference type="AlphaFoldDB" id="W5TJH2"/>
<dbReference type="Proteomes" id="UP000019150">
    <property type="component" value="Chromosome"/>
</dbReference>
<dbReference type="KEGG" id="nno:NONO_c43440"/>
<proteinExistence type="predicted"/>
<sequence length="207" mass="21807">MAGEEEKASATGRRSIIFGAAAAGVGVAAGVAATKVTAAEEDTTTAEGSFTIVDRRGRQRFLFDSEKPPIILGGKTIPSDQRSGEAAASYLIFNDENGNEKGGIVAHSSGAQLSFDYPNQDALHLGCRWRDKTGGAELVLNHIGDPAAPSEQQKFLPGVELFVDNQSGTGLNLCDQQGRPRIRLQVAMDGTPSIAILDEQGAVIRQL</sequence>
<dbReference type="InterPro" id="IPR006311">
    <property type="entry name" value="TAT_signal"/>
</dbReference>
<protein>
    <submittedName>
        <fullName evidence="1">Uncharacterized protein</fullName>
    </submittedName>
</protein>
<organism evidence="1 2">
    <name type="scientific">Nocardia nova SH22a</name>
    <dbReference type="NCBI Taxonomy" id="1415166"/>
    <lineage>
        <taxon>Bacteria</taxon>
        <taxon>Bacillati</taxon>
        <taxon>Actinomycetota</taxon>
        <taxon>Actinomycetes</taxon>
        <taxon>Mycobacteriales</taxon>
        <taxon>Nocardiaceae</taxon>
        <taxon>Nocardia</taxon>
    </lineage>
</organism>
<gene>
    <name evidence="1" type="ORF">NONO_c43440</name>
</gene>
<name>W5TJH2_9NOCA</name>
<dbReference type="HOGENOM" id="CLU_1249544_0_0_11"/>
<dbReference type="STRING" id="1415166.NONO_c43440"/>
<dbReference type="PATRIC" id="fig|1415166.3.peg.4461"/>